<evidence type="ECO:0000256" key="10">
    <source>
        <dbReference type="ARBA" id="ARBA00037880"/>
    </source>
</evidence>
<dbReference type="GO" id="GO:0071555">
    <property type="term" value="P:cell wall organization"/>
    <property type="evidence" value="ECO:0007669"/>
    <property type="project" value="UniProtKB-KW"/>
</dbReference>
<feature type="binding site" evidence="11">
    <location>
        <position position="72"/>
    </location>
    <ligand>
        <name>substrate</name>
    </ligand>
</feature>
<feature type="active site" description="Proton donor/acceptor" evidence="11">
    <location>
        <position position="181"/>
    </location>
</feature>
<name>A0A2N9YA00_9GAMM</name>
<dbReference type="Pfam" id="PF00933">
    <property type="entry name" value="Glyco_hydro_3"/>
    <property type="match status" value="1"/>
</dbReference>
<evidence type="ECO:0000256" key="1">
    <source>
        <dbReference type="ARBA" id="ARBA00001231"/>
    </source>
</evidence>
<comment type="similarity">
    <text evidence="11">Belongs to the glycosyl hydrolase 3 family. NagZ subfamily.</text>
</comment>
<feature type="binding site" evidence="11">
    <location>
        <position position="64"/>
    </location>
    <ligand>
        <name>substrate</name>
    </ligand>
</feature>
<evidence type="ECO:0000313" key="14">
    <source>
        <dbReference type="Proteomes" id="UP000234271"/>
    </source>
</evidence>
<reference evidence="14" key="1">
    <citation type="submission" date="2016-12" db="EMBL/GenBank/DDBJ databases">
        <title>Complete Genome Sequence of Beggiatoa leptomitiformis D-401.</title>
        <authorList>
            <person name="Fomenkov A."/>
            <person name="Vincze T."/>
            <person name="Grabovich M."/>
            <person name="Anton B.P."/>
            <person name="Dubinina G."/>
            <person name="Orlova M."/>
            <person name="Belousova E."/>
            <person name="Roberts R.J."/>
        </authorList>
    </citation>
    <scope>NUCLEOTIDE SEQUENCE [LARGE SCALE GENOMIC DNA]</scope>
    <source>
        <strain evidence="14">D-401</strain>
    </source>
</reference>
<dbReference type="InterPro" id="IPR001764">
    <property type="entry name" value="Glyco_hydro_3_N"/>
</dbReference>
<keyword evidence="3 11" id="KW-0132">Cell division</keyword>
<dbReference type="FunFam" id="3.20.20.300:FF:000001">
    <property type="entry name" value="Beta-hexosaminidase"/>
    <property type="match status" value="1"/>
</dbReference>
<dbReference type="OrthoDB" id="9786661at2"/>
<evidence type="ECO:0000256" key="8">
    <source>
        <dbReference type="ARBA" id="ARBA00023306"/>
    </source>
</evidence>
<organism evidence="13 14">
    <name type="scientific">Beggiatoa leptomitoformis</name>
    <dbReference type="NCBI Taxonomy" id="288004"/>
    <lineage>
        <taxon>Bacteria</taxon>
        <taxon>Pseudomonadati</taxon>
        <taxon>Pseudomonadota</taxon>
        <taxon>Gammaproteobacteria</taxon>
        <taxon>Thiotrichales</taxon>
        <taxon>Thiotrichaceae</taxon>
        <taxon>Beggiatoa</taxon>
    </lineage>
</organism>
<dbReference type="HAMAP" id="MF_00364">
    <property type="entry name" value="NagZ"/>
    <property type="match status" value="1"/>
</dbReference>
<keyword evidence="6 11" id="KW-0573">Peptidoglycan synthesis</keyword>
<keyword evidence="4 11" id="KW-0378">Hydrolase</keyword>
<feature type="binding site" evidence="11">
    <location>
        <begin position="168"/>
        <end position="169"/>
    </location>
    <ligand>
        <name>substrate</name>
    </ligand>
</feature>
<dbReference type="PROSITE" id="PS00775">
    <property type="entry name" value="GLYCOSYL_HYDROL_F3"/>
    <property type="match status" value="1"/>
</dbReference>
<dbReference type="GO" id="GO:0005975">
    <property type="term" value="P:carbohydrate metabolic process"/>
    <property type="evidence" value="ECO:0007669"/>
    <property type="project" value="InterPro"/>
</dbReference>
<feature type="binding site" evidence="11">
    <location>
        <position position="138"/>
    </location>
    <ligand>
        <name>substrate</name>
    </ligand>
</feature>
<keyword evidence="14" id="KW-1185">Reference proteome</keyword>
<feature type="active site" description="Nucleophile" evidence="11">
    <location>
        <position position="252"/>
    </location>
</feature>
<keyword evidence="9 11" id="KW-0961">Cell wall biogenesis/degradation</keyword>
<accession>A0A2N9YA00</accession>
<protein>
    <recommendedName>
        <fullName evidence="11">Beta-hexosaminidase</fullName>
        <ecNumber evidence="11">3.2.1.52</ecNumber>
    </recommendedName>
    <alternativeName>
        <fullName evidence="11">Beta-N-acetylhexosaminidase</fullName>
    </alternativeName>
    <alternativeName>
        <fullName evidence="11">N-acetyl-beta-glucosaminidase</fullName>
    </alternativeName>
</protein>
<dbReference type="GO" id="GO:0005737">
    <property type="term" value="C:cytoplasm"/>
    <property type="evidence" value="ECO:0007669"/>
    <property type="project" value="UniProtKB-SubCell"/>
</dbReference>
<dbReference type="GO" id="GO:0051301">
    <property type="term" value="P:cell division"/>
    <property type="evidence" value="ECO:0007669"/>
    <property type="project" value="UniProtKB-KW"/>
</dbReference>
<gene>
    <name evidence="11 13" type="primary">nagZ</name>
    <name evidence="13" type="ORF">BLE401_00295</name>
</gene>
<evidence type="ECO:0000256" key="7">
    <source>
        <dbReference type="ARBA" id="ARBA00023295"/>
    </source>
</evidence>
<evidence type="ECO:0000256" key="3">
    <source>
        <dbReference type="ARBA" id="ARBA00022618"/>
    </source>
</evidence>
<dbReference type="EMBL" id="CP018889">
    <property type="protein sequence ID" value="AUI67285.1"/>
    <property type="molecule type" value="Genomic_DNA"/>
</dbReference>
<evidence type="ECO:0000256" key="5">
    <source>
        <dbReference type="ARBA" id="ARBA00022960"/>
    </source>
</evidence>
<dbReference type="EC" id="3.2.1.52" evidence="11"/>
<feature type="domain" description="Glycoside hydrolase family 3 N-terminal" evidence="12">
    <location>
        <begin position="18"/>
        <end position="297"/>
    </location>
</feature>
<evidence type="ECO:0000256" key="6">
    <source>
        <dbReference type="ARBA" id="ARBA00022984"/>
    </source>
</evidence>
<keyword evidence="8 11" id="KW-0131">Cell cycle</keyword>
<keyword evidence="7 11" id="KW-0326">Glycosidase</keyword>
<evidence type="ECO:0000256" key="11">
    <source>
        <dbReference type="HAMAP-Rule" id="MF_00364"/>
    </source>
</evidence>
<sequence>MALGHLMIDLEGLYLTIEERELLKHPLVGGVILFSRNYESPEQVAALTADIHALRTPPLLIAVDHEGGRVQRFRQGFTRLPASARLGQLYDQQPRLAIHYAEQVGWLMAIELRAVGVDFSFAPVIDLGKGISSVIGDRALHQNPDVITHLAQALLLGMRQAGMAAVGKHFPGHGSVVADSHHAVPVDERDFTDIQFTDLVPFARLIKNDLAAIMPAHVIYPKVDSIPAGFSARWLQNILRTQLGFQGVIFSDDISMAGAAVMGDVTARAQQALHAGCDMVLICQDREAAIQVIDHLGTYHSPVSQARLIRMHGQKALQWQQLAQQPQWIKAQEICIALEKQPEIDLDNGEQLA</sequence>
<dbReference type="PANTHER" id="PTHR30480:SF13">
    <property type="entry name" value="BETA-HEXOSAMINIDASE"/>
    <property type="match status" value="1"/>
</dbReference>
<dbReference type="Gene3D" id="3.20.20.300">
    <property type="entry name" value="Glycoside hydrolase, family 3, N-terminal domain"/>
    <property type="match status" value="1"/>
</dbReference>
<evidence type="ECO:0000313" key="13">
    <source>
        <dbReference type="EMBL" id="AUI67285.1"/>
    </source>
</evidence>
<proteinExistence type="inferred from homology"/>
<dbReference type="GO" id="GO:0009252">
    <property type="term" value="P:peptidoglycan biosynthetic process"/>
    <property type="evidence" value="ECO:0007669"/>
    <property type="project" value="UniProtKB-KW"/>
</dbReference>
<feature type="site" description="Important for catalytic activity" evidence="11">
    <location>
        <position position="179"/>
    </location>
</feature>
<evidence type="ECO:0000259" key="12">
    <source>
        <dbReference type="Pfam" id="PF00933"/>
    </source>
</evidence>
<comment type="function">
    <text evidence="11">Plays a role in peptidoglycan recycling by cleaving the terminal beta-1,4-linked N-acetylglucosamine (GlcNAc) from peptide-linked peptidoglycan fragments, giving rise to free GlcNAc, anhydro-N-acetylmuramic acid and anhydro-N-acetylmuramic acid-linked peptides.</text>
</comment>
<evidence type="ECO:0000256" key="2">
    <source>
        <dbReference type="ARBA" id="ARBA00022490"/>
    </source>
</evidence>
<keyword evidence="2 11" id="KW-0963">Cytoplasm</keyword>
<dbReference type="AlphaFoldDB" id="A0A2N9YA00"/>
<evidence type="ECO:0000256" key="9">
    <source>
        <dbReference type="ARBA" id="ARBA00023316"/>
    </source>
</evidence>
<keyword evidence="5 11" id="KW-0133">Cell shape</keyword>
<dbReference type="InterPro" id="IPR019800">
    <property type="entry name" value="Glyco_hydro_3_AS"/>
</dbReference>
<dbReference type="Proteomes" id="UP000234271">
    <property type="component" value="Chromosome"/>
</dbReference>
<dbReference type="InterPro" id="IPR017853">
    <property type="entry name" value="GH"/>
</dbReference>
<dbReference type="InterPro" id="IPR036962">
    <property type="entry name" value="Glyco_hydro_3_N_sf"/>
</dbReference>
<dbReference type="RefSeq" id="WP_062150273.1">
    <property type="nucleotide sequence ID" value="NZ_CP012373.2"/>
</dbReference>
<dbReference type="InterPro" id="IPR022956">
    <property type="entry name" value="Beta_hexosaminidase_bac"/>
</dbReference>
<dbReference type="KEGG" id="blep:AL038_05680"/>
<dbReference type="NCBIfam" id="NF003740">
    <property type="entry name" value="PRK05337.1"/>
    <property type="match status" value="1"/>
</dbReference>
<dbReference type="GO" id="GO:0009254">
    <property type="term" value="P:peptidoglycan turnover"/>
    <property type="evidence" value="ECO:0007669"/>
    <property type="project" value="UniProtKB-UniRule"/>
</dbReference>
<dbReference type="SUPFAM" id="SSF51445">
    <property type="entry name" value="(Trans)glycosidases"/>
    <property type="match status" value="1"/>
</dbReference>
<dbReference type="STRING" id="288004.AL038_05680"/>
<dbReference type="GO" id="GO:0008360">
    <property type="term" value="P:regulation of cell shape"/>
    <property type="evidence" value="ECO:0007669"/>
    <property type="project" value="UniProtKB-KW"/>
</dbReference>
<dbReference type="UniPathway" id="UPA00544"/>
<comment type="subcellular location">
    <subcellularLocation>
        <location evidence="11">Cytoplasm</location>
    </subcellularLocation>
</comment>
<dbReference type="GO" id="GO:0004563">
    <property type="term" value="F:beta-N-acetylhexosaminidase activity"/>
    <property type="evidence" value="ECO:0007669"/>
    <property type="project" value="UniProtKB-UniRule"/>
</dbReference>
<dbReference type="InterPro" id="IPR050226">
    <property type="entry name" value="NagZ_Beta-hexosaminidase"/>
</dbReference>
<dbReference type="PANTHER" id="PTHR30480">
    <property type="entry name" value="BETA-HEXOSAMINIDASE-RELATED"/>
    <property type="match status" value="1"/>
</dbReference>
<comment type="pathway">
    <text evidence="10 11">Cell wall biogenesis; peptidoglycan recycling.</text>
</comment>
<comment type="catalytic activity">
    <reaction evidence="1 11">
        <text>Hydrolysis of terminal non-reducing N-acetyl-D-hexosamine residues in N-acetyl-beta-D-hexosaminides.</text>
        <dbReference type="EC" id="3.2.1.52"/>
    </reaction>
</comment>
<evidence type="ECO:0000256" key="4">
    <source>
        <dbReference type="ARBA" id="ARBA00022801"/>
    </source>
</evidence>